<name>A0A6G1HYQ3_9PEZI</name>
<feature type="region of interest" description="Disordered" evidence="1">
    <location>
        <begin position="18"/>
        <end position="57"/>
    </location>
</feature>
<reference evidence="2" key="1">
    <citation type="journal article" date="2020" name="Stud. Mycol.">
        <title>101 Dothideomycetes genomes: a test case for predicting lifestyles and emergence of pathogens.</title>
        <authorList>
            <person name="Haridas S."/>
            <person name="Albert R."/>
            <person name="Binder M."/>
            <person name="Bloem J."/>
            <person name="Labutti K."/>
            <person name="Salamov A."/>
            <person name="Andreopoulos B."/>
            <person name="Baker S."/>
            <person name="Barry K."/>
            <person name="Bills G."/>
            <person name="Bluhm B."/>
            <person name="Cannon C."/>
            <person name="Castanera R."/>
            <person name="Culley D."/>
            <person name="Daum C."/>
            <person name="Ezra D."/>
            <person name="Gonzalez J."/>
            <person name="Henrissat B."/>
            <person name="Kuo A."/>
            <person name="Liang C."/>
            <person name="Lipzen A."/>
            <person name="Lutzoni F."/>
            <person name="Magnuson J."/>
            <person name="Mondo S."/>
            <person name="Nolan M."/>
            <person name="Ohm R."/>
            <person name="Pangilinan J."/>
            <person name="Park H.-J."/>
            <person name="Ramirez L."/>
            <person name="Alfaro M."/>
            <person name="Sun H."/>
            <person name="Tritt A."/>
            <person name="Yoshinaga Y."/>
            <person name="Zwiers L.-H."/>
            <person name="Turgeon B."/>
            <person name="Goodwin S."/>
            <person name="Spatafora J."/>
            <person name="Crous P."/>
            <person name="Grigoriev I."/>
        </authorList>
    </citation>
    <scope>NUCLEOTIDE SEQUENCE</scope>
    <source>
        <strain evidence="2">CBS 262.69</strain>
    </source>
</reference>
<organism evidence="2 3">
    <name type="scientific">Trichodelitschia bisporula</name>
    <dbReference type="NCBI Taxonomy" id="703511"/>
    <lineage>
        <taxon>Eukaryota</taxon>
        <taxon>Fungi</taxon>
        <taxon>Dikarya</taxon>
        <taxon>Ascomycota</taxon>
        <taxon>Pezizomycotina</taxon>
        <taxon>Dothideomycetes</taxon>
        <taxon>Dothideomycetes incertae sedis</taxon>
        <taxon>Phaeotrichales</taxon>
        <taxon>Phaeotrichaceae</taxon>
        <taxon>Trichodelitschia</taxon>
    </lineage>
</organism>
<dbReference type="Proteomes" id="UP000799640">
    <property type="component" value="Unassembled WGS sequence"/>
</dbReference>
<feature type="region of interest" description="Disordered" evidence="1">
    <location>
        <begin position="248"/>
        <end position="350"/>
    </location>
</feature>
<evidence type="ECO:0000256" key="1">
    <source>
        <dbReference type="SAM" id="MobiDB-lite"/>
    </source>
</evidence>
<dbReference type="EMBL" id="ML996694">
    <property type="protein sequence ID" value="KAF2400996.1"/>
    <property type="molecule type" value="Genomic_DNA"/>
</dbReference>
<keyword evidence="3" id="KW-1185">Reference proteome</keyword>
<feature type="region of interest" description="Disordered" evidence="1">
    <location>
        <begin position="416"/>
        <end position="441"/>
    </location>
</feature>
<dbReference type="AlphaFoldDB" id="A0A6G1HYQ3"/>
<feature type="region of interest" description="Disordered" evidence="1">
    <location>
        <begin position="456"/>
        <end position="484"/>
    </location>
</feature>
<evidence type="ECO:0000313" key="2">
    <source>
        <dbReference type="EMBL" id="KAF2400996.1"/>
    </source>
</evidence>
<sequence>MDGELRAVVLGAVPLPLGAATPTDVAFGSNDGSPDIDSGVGSGDVPVSRGGLPVGEAIPADVSFSGDDGTPDIDPGVGSGDAPVSRGSLPVGEAIPDVAFSSDEGAPDIDSGVGSGDTPVDRGALPIGAAPPVNVVLRTEDRNADSDPGVGSDDTPVSSGALPVGEAIPADVALGNEDGTPDIGPGVESDTPPISGGPAVGVPTAVLFSMPLPVGKGPLAEDGASAVVRLAAAEEALREGIGETPAGIDASGVANGSTPVGDPMPLDGAASLAPEVALGKRGDEGAPDTGRPVLPTDGSGVGSTAVFSGTALPADGATGDVAFGKTGSDEPPDTDPRVSSGAPTDDGSAKGVSAVVFEGILLVDEGPETGDVALRDGRGAPDIEAAGVSGGSSDEETSVAFVGTAALVPDGTSAAEVAFGKGGDEGKPDGNTELDGSTDAGSAVAFGPIPVPSAVGADADVTFGENGEDGEPDTGGNSGAPLSSVALEGATPLAGDGRDVAFSEVEGVSDAGSVALGPEGPVAFVGRVASGMPLDGPEVSSEVGVELSVPLTDGTLVKFAGDAVPRGPLGDGSVTLEVGVAALVTFDGLGIMLAEGSDGAVPTALELAESEVTGVEEILATGLGDSPLLAPAVGTPPNAVLRGSVRVTLPVPCVAGRALSVPFGKGGTGGMEDPAGGLIVVTEAPHELTVIT</sequence>
<accession>A0A6G1HYQ3</accession>
<gene>
    <name evidence="2" type="ORF">EJ06DRAFT_556455</name>
</gene>
<protein>
    <submittedName>
        <fullName evidence="2">Uncharacterized protein</fullName>
    </submittedName>
</protein>
<proteinExistence type="predicted"/>
<evidence type="ECO:0000313" key="3">
    <source>
        <dbReference type="Proteomes" id="UP000799640"/>
    </source>
</evidence>